<comment type="caution">
    <text evidence="1">The sequence shown here is derived from an EMBL/GenBank/DDBJ whole genome shotgun (WGS) entry which is preliminary data.</text>
</comment>
<organism evidence="1">
    <name type="scientific">Ophidiomyces ophidiicola</name>
    <dbReference type="NCBI Taxonomy" id="1387563"/>
    <lineage>
        <taxon>Eukaryota</taxon>
        <taxon>Fungi</taxon>
        <taxon>Dikarya</taxon>
        <taxon>Ascomycota</taxon>
        <taxon>Pezizomycotina</taxon>
        <taxon>Eurotiomycetes</taxon>
        <taxon>Eurotiomycetidae</taxon>
        <taxon>Onygenales</taxon>
        <taxon>Onygenaceae</taxon>
        <taxon>Ophidiomyces</taxon>
    </lineage>
</organism>
<evidence type="ECO:0000313" key="1">
    <source>
        <dbReference type="EMBL" id="KAI2381793.1"/>
    </source>
</evidence>
<gene>
    <name evidence="1" type="ORF">LOY88_006582</name>
</gene>
<dbReference type="EMBL" id="JALBCA010000174">
    <property type="protein sequence ID" value="KAI2381793.1"/>
    <property type="molecule type" value="Genomic_DNA"/>
</dbReference>
<protein>
    <submittedName>
        <fullName evidence="1">Uncharacterized protein</fullName>
    </submittedName>
</protein>
<proteinExistence type="predicted"/>
<name>A0ACB8UMK1_9EURO</name>
<sequence>MAIGSMLRAPRISPDVALHFEGWTIPKGTPVSMSSYWMHRDAGVFPNPGRFEPERWFCRGVQLRIMQSHYVPFAKGSRACMGQKQPGVHAALSHAGRAVPAGGAPAVRLFQTDASDVVPKHGLLFPFPKLASVGVRVAVESRAD</sequence>
<accession>A0ACB8UMK1</accession>
<reference evidence="1" key="1">
    <citation type="journal article" date="2022" name="bioRxiv">
        <title>Population genetic analysis of Ophidiomyces ophidiicola, the causative agent of snake fungal disease, indicates recent introductions to the USA.</title>
        <authorList>
            <person name="Ladner J.T."/>
            <person name="Palmer J.M."/>
            <person name="Ettinger C.L."/>
            <person name="Stajich J.E."/>
            <person name="Farrell T.M."/>
            <person name="Glorioso B.M."/>
            <person name="Lawson B."/>
            <person name="Price S.J."/>
            <person name="Stengle A.G."/>
            <person name="Grear D.A."/>
            <person name="Lorch J.M."/>
        </authorList>
    </citation>
    <scope>NUCLEOTIDE SEQUENCE</scope>
    <source>
        <strain evidence="1">NWHC 24266-5</strain>
    </source>
</reference>